<dbReference type="InterPro" id="IPR008258">
    <property type="entry name" value="Transglycosylase_SLT_dom_1"/>
</dbReference>
<proteinExistence type="predicted"/>
<dbReference type="AlphaFoldDB" id="A0A223DQA7"/>
<feature type="chain" id="PRO_5011264093" evidence="2">
    <location>
        <begin position="21"/>
        <end position="239"/>
    </location>
</feature>
<feature type="signal peptide" evidence="2">
    <location>
        <begin position="1"/>
        <end position="20"/>
    </location>
</feature>
<dbReference type="SUPFAM" id="SSF53955">
    <property type="entry name" value="Lysozyme-like"/>
    <property type="match status" value="1"/>
</dbReference>
<protein>
    <submittedName>
        <fullName evidence="4">Lytic Transglycosylase (LT) and Goose Egg White Lysozyme (GEWL) domain protein</fullName>
    </submittedName>
</protein>
<feature type="region of interest" description="Disordered" evidence="1">
    <location>
        <begin position="184"/>
        <end position="239"/>
    </location>
</feature>
<feature type="domain" description="Transglycosylase SLT" evidence="3">
    <location>
        <begin position="40"/>
        <end position="160"/>
    </location>
</feature>
<keyword evidence="4" id="KW-0614">Plasmid</keyword>
<feature type="compositionally biased region" description="Basic and acidic residues" evidence="1">
    <location>
        <begin position="210"/>
        <end position="225"/>
    </location>
</feature>
<dbReference type="CDD" id="cd16892">
    <property type="entry name" value="LT_VirB1-like"/>
    <property type="match status" value="1"/>
</dbReference>
<evidence type="ECO:0000256" key="2">
    <source>
        <dbReference type="SAM" id="SignalP"/>
    </source>
</evidence>
<evidence type="ECO:0000313" key="4">
    <source>
        <dbReference type="EMBL" id="ASS84897.1"/>
    </source>
</evidence>
<evidence type="ECO:0000259" key="3">
    <source>
        <dbReference type="Pfam" id="PF01464"/>
    </source>
</evidence>
<dbReference type="Pfam" id="PF01464">
    <property type="entry name" value="SLT"/>
    <property type="match status" value="1"/>
</dbReference>
<sequence>MKKIITAMISCLFIGNSAFASMSDPNEIHKLVKQCAPGINADSKIVVGIVRTESAGNPYSIGINTKGVKLKRQPKNIIEAIEIATWLAKNRINFDAGIAQINSVNINKLLIGDLDFRMRKVFDPCENLGLAETIFNSCYDMTGSTVGALSCYNTGNAKRGIKNGYVAKVLANIPELVDVSGDADRPKVRKRIQSDETSQDESLKISNSDAENKKADEENKSDSKGDAFATNGVDDVFGK</sequence>
<dbReference type="Gene3D" id="1.10.530.10">
    <property type="match status" value="1"/>
</dbReference>
<dbReference type="InterPro" id="IPR023346">
    <property type="entry name" value="Lysozyme-like_dom_sf"/>
</dbReference>
<evidence type="ECO:0000256" key="1">
    <source>
        <dbReference type="SAM" id="MobiDB-lite"/>
    </source>
</evidence>
<dbReference type="RefSeq" id="WP_069325209.1">
    <property type="nucleotide sequence ID" value="NZ_KY978631.1"/>
</dbReference>
<accession>A0A223DQA7</accession>
<keyword evidence="2" id="KW-0732">Signal</keyword>
<name>A0A223DQA7_KLEPN</name>
<organism evidence="4">
    <name type="scientific">Klebsiella pneumoniae</name>
    <dbReference type="NCBI Taxonomy" id="573"/>
    <lineage>
        <taxon>Bacteria</taxon>
        <taxon>Pseudomonadati</taxon>
        <taxon>Pseudomonadota</taxon>
        <taxon>Gammaproteobacteria</taxon>
        <taxon>Enterobacterales</taxon>
        <taxon>Enterobacteriaceae</taxon>
        <taxon>Klebsiella/Raoultella group</taxon>
        <taxon>Klebsiella</taxon>
        <taxon>Klebsiella pneumoniae complex</taxon>
    </lineage>
</organism>
<geneLocation type="plasmid" evidence="4">
    <name>p447-IMP</name>
</geneLocation>
<reference evidence="4" key="1">
    <citation type="submission" date="2019-05" db="EMBL/GenBank/DDBJ databases">
        <title>Complete sequence of plasmid p447-IMP harbouring the metallo-beta-lactamase gene blaIMP-8.</title>
        <authorList>
            <person name="Zhan Z."/>
            <person name="Feng J."/>
            <person name="Jiang X."/>
            <person name="Liang Q."/>
            <person name="Liang L."/>
            <person name="Yuan M."/>
            <person name="Fang H."/>
            <person name="Li P."/>
            <person name="Zhou D."/>
        </authorList>
    </citation>
    <scope>NUCLEOTIDE SEQUENCE</scope>
    <source>
        <strain evidence="4">447</strain>
        <plasmid evidence="4">p447-IMP</plasmid>
    </source>
</reference>
<dbReference type="EMBL" id="KY978631">
    <property type="protein sequence ID" value="ASS84897.1"/>
    <property type="molecule type" value="Genomic_DNA"/>
</dbReference>